<evidence type="ECO:0008006" key="3">
    <source>
        <dbReference type="Google" id="ProtNLM"/>
    </source>
</evidence>
<dbReference type="EMBL" id="CP001016">
    <property type="protein sequence ID" value="ACB95079.1"/>
    <property type="molecule type" value="Genomic_DNA"/>
</dbReference>
<gene>
    <name evidence="1" type="ordered locus">Bind_1439</name>
</gene>
<reference evidence="1 2" key="2">
    <citation type="journal article" date="2010" name="J. Bacteriol.">
        <title>Complete genome sequence of Beijerinckia indica subsp. indica.</title>
        <authorList>
            <person name="Tamas I."/>
            <person name="Dedysh S.N."/>
            <person name="Liesack W."/>
            <person name="Stott M.B."/>
            <person name="Alam M."/>
            <person name="Murrell J.C."/>
            <person name="Dunfield P.F."/>
        </authorList>
    </citation>
    <scope>NUCLEOTIDE SEQUENCE [LARGE SCALE GENOMIC DNA]</scope>
    <source>
        <strain evidence="2">ATCC 9039 / DSM 1715 / NCIMB 8712</strain>
    </source>
</reference>
<name>B2IKP0_BEII9</name>
<dbReference type="KEGG" id="bid:Bind_1439"/>
<dbReference type="AlphaFoldDB" id="B2IKP0"/>
<evidence type="ECO:0000313" key="2">
    <source>
        <dbReference type="Proteomes" id="UP000001695"/>
    </source>
</evidence>
<dbReference type="STRING" id="395963.Bind_1439"/>
<dbReference type="HOGENOM" id="CLU_079048_0_0_5"/>
<proteinExistence type="predicted"/>
<dbReference type="Pfam" id="PF14022">
    <property type="entry name" value="DUF4238"/>
    <property type="match status" value="1"/>
</dbReference>
<dbReference type="eggNOG" id="ENOG5032SM7">
    <property type="taxonomic scope" value="Bacteria"/>
</dbReference>
<reference evidence="2" key="1">
    <citation type="submission" date="2008-03" db="EMBL/GenBank/DDBJ databases">
        <title>Complete sequence of chromosome of Beijerinckia indica subsp. indica ATCC 9039.</title>
        <authorList>
            <consortium name="US DOE Joint Genome Institute"/>
            <person name="Copeland A."/>
            <person name="Lucas S."/>
            <person name="Lapidus A."/>
            <person name="Glavina del Rio T."/>
            <person name="Dalin E."/>
            <person name="Tice H."/>
            <person name="Bruce D."/>
            <person name="Goodwin L."/>
            <person name="Pitluck S."/>
            <person name="LaButti K."/>
            <person name="Schmutz J."/>
            <person name="Larimer F."/>
            <person name="Land M."/>
            <person name="Hauser L."/>
            <person name="Kyrpides N."/>
            <person name="Mikhailova N."/>
            <person name="Dunfield P.F."/>
            <person name="Dedysh S.N."/>
            <person name="Liesack W."/>
            <person name="Saw J.H."/>
            <person name="Alam M."/>
            <person name="Chen Y."/>
            <person name="Murrell J.C."/>
            <person name="Richardson P."/>
        </authorList>
    </citation>
    <scope>NUCLEOTIDE SEQUENCE [LARGE SCALE GENOMIC DNA]</scope>
    <source>
        <strain evidence="2">ATCC 9039 / DSM 1715 / NCIMB 8712</strain>
    </source>
</reference>
<dbReference type="RefSeq" id="WP_012384436.1">
    <property type="nucleotide sequence ID" value="NC_010581.1"/>
</dbReference>
<dbReference type="OrthoDB" id="5918636at2"/>
<dbReference type="Proteomes" id="UP000001695">
    <property type="component" value="Chromosome"/>
</dbReference>
<accession>B2IKP0</accession>
<dbReference type="InterPro" id="IPR025332">
    <property type="entry name" value="DUF4238"/>
</dbReference>
<organism evidence="1 2">
    <name type="scientific">Beijerinckia indica subsp. indica (strain ATCC 9039 / DSM 1715 / NCIMB 8712)</name>
    <dbReference type="NCBI Taxonomy" id="395963"/>
    <lineage>
        <taxon>Bacteria</taxon>
        <taxon>Pseudomonadati</taxon>
        <taxon>Pseudomonadota</taxon>
        <taxon>Alphaproteobacteria</taxon>
        <taxon>Hyphomicrobiales</taxon>
        <taxon>Beijerinckiaceae</taxon>
        <taxon>Beijerinckia</taxon>
    </lineage>
</organism>
<keyword evidence="2" id="KW-1185">Reference proteome</keyword>
<sequence length="288" mass="33238">MSEPRKHHYIPQFYLKNWCGEDGRLICYKRIRSEVMCEPVAPISTGFQKDLYTLAHLPKNLRQAIEKDVTADVDHRASVALQKMIATKSTDTLTKEDRLGWAQFIVSLPIRNPDAVADIKETSTKAGLEKAYEQAKQEFPDWAQGETFGAEFEESVREDPFTRFLSDNYGLMVISELMLNPDYHDIILKMFWWVMDFSSAGISLITCDRPYMIFRSIGHPRGLIYLPIGPRLGFFASPDPMKRRQLLNQNIALVTKEMNRWEAKLAAQYVYAADRHHTPLIMKYLRAA</sequence>
<protein>
    <recommendedName>
        <fullName evidence="3">DUF4238 domain-containing protein</fullName>
    </recommendedName>
</protein>
<evidence type="ECO:0000313" key="1">
    <source>
        <dbReference type="EMBL" id="ACB95079.1"/>
    </source>
</evidence>